<proteinExistence type="predicted"/>
<accession>A0AA40F3C6</accession>
<name>A0AA40F3C6_9PEZI</name>
<dbReference type="Proteomes" id="UP001172155">
    <property type="component" value="Unassembled WGS sequence"/>
</dbReference>
<protein>
    <submittedName>
        <fullName evidence="2">Uncharacterized protein</fullName>
    </submittedName>
</protein>
<evidence type="ECO:0000313" key="2">
    <source>
        <dbReference type="EMBL" id="KAK0750365.1"/>
    </source>
</evidence>
<feature type="compositionally biased region" description="Basic and acidic residues" evidence="1">
    <location>
        <begin position="20"/>
        <end position="29"/>
    </location>
</feature>
<comment type="caution">
    <text evidence="2">The sequence shown here is derived from an EMBL/GenBank/DDBJ whole genome shotgun (WGS) entry which is preliminary data.</text>
</comment>
<reference evidence="2" key="1">
    <citation type="submission" date="2023-06" db="EMBL/GenBank/DDBJ databases">
        <title>Genome-scale phylogeny and comparative genomics of the fungal order Sordariales.</title>
        <authorList>
            <consortium name="Lawrence Berkeley National Laboratory"/>
            <person name="Hensen N."/>
            <person name="Bonometti L."/>
            <person name="Westerberg I."/>
            <person name="Brannstrom I.O."/>
            <person name="Guillou S."/>
            <person name="Cros-Aarteil S."/>
            <person name="Calhoun S."/>
            <person name="Haridas S."/>
            <person name="Kuo A."/>
            <person name="Mondo S."/>
            <person name="Pangilinan J."/>
            <person name="Riley R."/>
            <person name="LaButti K."/>
            <person name="Andreopoulos B."/>
            <person name="Lipzen A."/>
            <person name="Chen C."/>
            <person name="Yanf M."/>
            <person name="Daum C."/>
            <person name="Ng V."/>
            <person name="Clum A."/>
            <person name="Steindorff A."/>
            <person name="Ohm R."/>
            <person name="Martin F."/>
            <person name="Silar P."/>
            <person name="Natvig D."/>
            <person name="Lalanne C."/>
            <person name="Gautier V."/>
            <person name="Ament-velasquez S.L."/>
            <person name="Kruys A."/>
            <person name="Hutchinson M.I."/>
            <person name="Powell A.J."/>
            <person name="Barry K."/>
            <person name="Miller A.N."/>
            <person name="Grigoriev I.V."/>
            <person name="Debuchy R."/>
            <person name="Gladieux P."/>
            <person name="Thoren M.H."/>
            <person name="Johannesson H."/>
        </authorList>
    </citation>
    <scope>NUCLEOTIDE SEQUENCE</scope>
    <source>
        <strain evidence="2">SMH3187-1</strain>
    </source>
</reference>
<feature type="region of interest" description="Disordered" evidence="1">
    <location>
        <begin position="1"/>
        <end position="91"/>
    </location>
</feature>
<dbReference type="EMBL" id="JAUKUD010000003">
    <property type="protein sequence ID" value="KAK0750365.1"/>
    <property type="molecule type" value="Genomic_DNA"/>
</dbReference>
<feature type="compositionally biased region" description="Pro residues" evidence="1">
    <location>
        <begin position="73"/>
        <end position="85"/>
    </location>
</feature>
<sequence length="595" mass="66657">MSPFLSLDDEPADALGVEPRLARGDRDQPMDDDDEGRANVELAFIMTAASNPVSPGPSSPPLSQTHIQDFVPPTRPSSTPFPQPEPRSTDLRCASGGPCERMMDLDTPDPAGLPSSAPPASQLGVGLNDLPAEIHECILDHLFGFRVSPQSKSSIMRWGTALRHPRRKELSEFALVSMTWRVLIQERLYRHIKLKATIDSLRQAVLYFANHAHLRSYIRHIEIWFPVFQPCYGPLALSTASTLPTVTIDGLTNASYILPADNCSLEEAFYFVAETFPEACILTLEGGERKKAPKVRHRIRHQEEPVRAMPKMHTIRTLVCKGQWNLIRTGSDFDTIMSALPNLREWHGNYTKPKSKSYITMAEILGKPLQLSTLNLCIEADYRRETSCPSFFRKVWEKAHLCPKLAQAVASPSMERVSYTGRICRQFFQELVVRQGDPRQARLRSIDLTVKNFCRHGALFELGSGITDMDFITAFEAFVIKAIRSLNKLPNVDYLRIRYVDLDSPIPPLNPYFMMRNGVCSGVWSDDILSELARARPAAQFEELADTVGALTTTKDGRVTIVSDFPKSRVRSIKLSTYSLLQPNFAANPAGPTIF</sequence>
<keyword evidence="3" id="KW-1185">Reference proteome</keyword>
<gene>
    <name evidence="2" type="ORF">B0T18DRAFT_428321</name>
</gene>
<evidence type="ECO:0000313" key="3">
    <source>
        <dbReference type="Proteomes" id="UP001172155"/>
    </source>
</evidence>
<organism evidence="2 3">
    <name type="scientific">Schizothecium vesticola</name>
    <dbReference type="NCBI Taxonomy" id="314040"/>
    <lineage>
        <taxon>Eukaryota</taxon>
        <taxon>Fungi</taxon>
        <taxon>Dikarya</taxon>
        <taxon>Ascomycota</taxon>
        <taxon>Pezizomycotina</taxon>
        <taxon>Sordariomycetes</taxon>
        <taxon>Sordariomycetidae</taxon>
        <taxon>Sordariales</taxon>
        <taxon>Schizotheciaceae</taxon>
        <taxon>Schizothecium</taxon>
    </lineage>
</organism>
<dbReference type="AlphaFoldDB" id="A0AA40F3C6"/>
<evidence type="ECO:0000256" key="1">
    <source>
        <dbReference type="SAM" id="MobiDB-lite"/>
    </source>
</evidence>